<keyword evidence="4" id="KW-0732">Signal</keyword>
<gene>
    <name evidence="5" type="ORF">QJS04_geneDACA009164</name>
</gene>
<evidence type="ECO:0000256" key="2">
    <source>
        <dbReference type="ARBA" id="ARBA00011738"/>
    </source>
</evidence>
<comment type="caution">
    <text evidence="5">The sequence shown here is derived from an EMBL/GenBank/DDBJ whole genome shotgun (WGS) entry which is preliminary data.</text>
</comment>
<comment type="subcellular location">
    <subcellularLocation>
        <location evidence="4">Secreted</location>
        <location evidence="4">Extracellular space</location>
        <location evidence="4">Apoplast</location>
    </subcellularLocation>
</comment>
<evidence type="ECO:0000256" key="3">
    <source>
        <dbReference type="ARBA" id="ARBA00022525"/>
    </source>
</evidence>
<dbReference type="Pfam" id="PF03018">
    <property type="entry name" value="Dirigent"/>
    <property type="match status" value="1"/>
</dbReference>
<dbReference type="Gene3D" id="2.40.480.10">
    <property type="entry name" value="Allene oxide cyclase-like"/>
    <property type="match status" value="1"/>
</dbReference>
<dbReference type="InterPro" id="IPR044859">
    <property type="entry name" value="Allene_oxi_cyc_Dirigent"/>
</dbReference>
<keyword evidence="6" id="KW-1185">Reference proteome</keyword>
<evidence type="ECO:0000313" key="6">
    <source>
        <dbReference type="Proteomes" id="UP001179952"/>
    </source>
</evidence>
<comment type="function">
    <text evidence="4">Dirigent proteins impart stereoselectivity on the phenoxy radical-coupling reaction, yielding optically active lignans from two molecules of coniferyl alcohol in the biosynthesis of lignans, flavonolignans, and alkaloids and thus plays a central role in plant secondary metabolism.</text>
</comment>
<dbReference type="GO" id="GO:0048046">
    <property type="term" value="C:apoplast"/>
    <property type="evidence" value="ECO:0007669"/>
    <property type="project" value="UniProtKB-SubCell"/>
</dbReference>
<accession>A0AAV9AQJ2</accession>
<evidence type="ECO:0000313" key="5">
    <source>
        <dbReference type="EMBL" id="KAK1266454.1"/>
    </source>
</evidence>
<dbReference type="EMBL" id="JAUJYN010000007">
    <property type="protein sequence ID" value="KAK1266454.1"/>
    <property type="molecule type" value="Genomic_DNA"/>
</dbReference>
<evidence type="ECO:0000256" key="1">
    <source>
        <dbReference type="ARBA" id="ARBA00010746"/>
    </source>
</evidence>
<comment type="similarity">
    <text evidence="1 4">Belongs to the plant dirigent protein family.</text>
</comment>
<keyword evidence="4" id="KW-0052">Apoplast</keyword>
<dbReference type="InterPro" id="IPR004265">
    <property type="entry name" value="Dirigent"/>
</dbReference>
<dbReference type="Proteomes" id="UP001179952">
    <property type="component" value="Unassembled WGS sequence"/>
</dbReference>
<feature type="chain" id="PRO_5043103807" description="Dirigent protein" evidence="4">
    <location>
        <begin position="27"/>
        <end position="180"/>
    </location>
</feature>
<keyword evidence="3 4" id="KW-0964">Secreted</keyword>
<dbReference type="AlphaFoldDB" id="A0AAV9AQJ2"/>
<organism evidence="5 6">
    <name type="scientific">Acorus gramineus</name>
    <name type="common">Dwarf sweet flag</name>
    <dbReference type="NCBI Taxonomy" id="55184"/>
    <lineage>
        <taxon>Eukaryota</taxon>
        <taxon>Viridiplantae</taxon>
        <taxon>Streptophyta</taxon>
        <taxon>Embryophyta</taxon>
        <taxon>Tracheophyta</taxon>
        <taxon>Spermatophyta</taxon>
        <taxon>Magnoliopsida</taxon>
        <taxon>Liliopsida</taxon>
        <taxon>Acoraceae</taxon>
        <taxon>Acorus</taxon>
    </lineage>
</organism>
<reference evidence="5" key="2">
    <citation type="submission" date="2023-06" db="EMBL/GenBank/DDBJ databases">
        <authorList>
            <person name="Ma L."/>
            <person name="Liu K.-W."/>
            <person name="Li Z."/>
            <person name="Hsiao Y.-Y."/>
            <person name="Qi Y."/>
            <person name="Fu T."/>
            <person name="Tang G."/>
            <person name="Zhang D."/>
            <person name="Sun W.-H."/>
            <person name="Liu D.-K."/>
            <person name="Li Y."/>
            <person name="Chen G.-Z."/>
            <person name="Liu X.-D."/>
            <person name="Liao X.-Y."/>
            <person name="Jiang Y.-T."/>
            <person name="Yu X."/>
            <person name="Hao Y."/>
            <person name="Huang J."/>
            <person name="Zhao X.-W."/>
            <person name="Ke S."/>
            <person name="Chen Y.-Y."/>
            <person name="Wu W.-L."/>
            <person name="Hsu J.-L."/>
            <person name="Lin Y.-F."/>
            <person name="Huang M.-D."/>
            <person name="Li C.-Y."/>
            <person name="Huang L."/>
            <person name="Wang Z.-W."/>
            <person name="Zhao X."/>
            <person name="Zhong W.-Y."/>
            <person name="Peng D.-H."/>
            <person name="Ahmad S."/>
            <person name="Lan S."/>
            <person name="Zhang J.-S."/>
            <person name="Tsai W.-C."/>
            <person name="Van De Peer Y."/>
            <person name="Liu Z.-J."/>
        </authorList>
    </citation>
    <scope>NUCLEOTIDE SEQUENCE</scope>
    <source>
        <strain evidence="5">SCP</strain>
        <tissue evidence="5">Leaves</tissue>
    </source>
</reference>
<feature type="signal peptide" evidence="4">
    <location>
        <begin position="1"/>
        <end position="26"/>
    </location>
</feature>
<sequence length="180" mass="19907">MACHTKQALLSLSLHLLLLLSSTTQGAKPMKHLKLKTTHLHFYFHDTVAGRNATAVLSAHPPNPYPTRFGNVFVIDDPLTEGPEPTSRRVGRAQGMYAFAARDEFSVLMAVDYAFTEGEFRGSGVSVLGRNPVTRAVREFPVVGGSGKFRLARGYALARTRWFDSAGDAVVEYDMFVMHY</sequence>
<dbReference type="PANTHER" id="PTHR21495">
    <property type="entry name" value="NUCLEOPORIN-RELATED"/>
    <property type="match status" value="1"/>
</dbReference>
<protein>
    <recommendedName>
        <fullName evidence="4">Dirigent protein</fullName>
    </recommendedName>
</protein>
<evidence type="ECO:0000256" key="4">
    <source>
        <dbReference type="RuleBase" id="RU363099"/>
    </source>
</evidence>
<comment type="subunit">
    <text evidence="2 4">Homodimer.</text>
</comment>
<dbReference type="GO" id="GO:0009699">
    <property type="term" value="P:phenylpropanoid biosynthetic process"/>
    <property type="evidence" value="ECO:0007669"/>
    <property type="project" value="UniProtKB-ARBA"/>
</dbReference>
<name>A0AAV9AQJ2_ACOGR</name>
<proteinExistence type="inferred from homology"/>
<reference evidence="5" key="1">
    <citation type="journal article" date="2023" name="Nat. Commun.">
        <title>Diploid and tetraploid genomes of Acorus and the evolution of monocots.</title>
        <authorList>
            <person name="Ma L."/>
            <person name="Liu K.W."/>
            <person name="Li Z."/>
            <person name="Hsiao Y.Y."/>
            <person name="Qi Y."/>
            <person name="Fu T."/>
            <person name="Tang G.D."/>
            <person name="Zhang D."/>
            <person name="Sun W.H."/>
            <person name="Liu D.K."/>
            <person name="Li Y."/>
            <person name="Chen G.Z."/>
            <person name="Liu X.D."/>
            <person name="Liao X.Y."/>
            <person name="Jiang Y.T."/>
            <person name="Yu X."/>
            <person name="Hao Y."/>
            <person name="Huang J."/>
            <person name="Zhao X.W."/>
            <person name="Ke S."/>
            <person name="Chen Y.Y."/>
            <person name="Wu W.L."/>
            <person name="Hsu J.L."/>
            <person name="Lin Y.F."/>
            <person name="Huang M.D."/>
            <person name="Li C.Y."/>
            <person name="Huang L."/>
            <person name="Wang Z.W."/>
            <person name="Zhao X."/>
            <person name="Zhong W.Y."/>
            <person name="Peng D.H."/>
            <person name="Ahmad S."/>
            <person name="Lan S."/>
            <person name="Zhang J.S."/>
            <person name="Tsai W.C."/>
            <person name="Van de Peer Y."/>
            <person name="Liu Z.J."/>
        </authorList>
    </citation>
    <scope>NUCLEOTIDE SEQUENCE</scope>
    <source>
        <strain evidence="5">SCP</strain>
    </source>
</reference>